<keyword evidence="6" id="KW-0539">Nucleus</keyword>
<evidence type="ECO:0000256" key="5">
    <source>
        <dbReference type="ARBA" id="ARBA00023163"/>
    </source>
</evidence>
<organism evidence="8 9">
    <name type="scientific">Hevea brasiliensis</name>
    <name type="common">Para rubber tree</name>
    <name type="synonym">Siphonia brasiliensis</name>
    <dbReference type="NCBI Taxonomy" id="3981"/>
    <lineage>
        <taxon>Eukaryota</taxon>
        <taxon>Viridiplantae</taxon>
        <taxon>Streptophyta</taxon>
        <taxon>Embryophyta</taxon>
        <taxon>Tracheophyta</taxon>
        <taxon>Spermatophyta</taxon>
        <taxon>Magnoliopsida</taxon>
        <taxon>eudicotyledons</taxon>
        <taxon>Gunneridae</taxon>
        <taxon>Pentapetalae</taxon>
        <taxon>rosids</taxon>
        <taxon>fabids</taxon>
        <taxon>Malpighiales</taxon>
        <taxon>Euphorbiaceae</taxon>
        <taxon>Crotonoideae</taxon>
        <taxon>Micrandreae</taxon>
        <taxon>Hevea</taxon>
    </lineage>
</organism>
<dbReference type="InterPro" id="IPR039218">
    <property type="entry name" value="REM_fam"/>
</dbReference>
<keyword evidence="5" id="KW-0804">Transcription</keyword>
<evidence type="ECO:0000256" key="2">
    <source>
        <dbReference type="ARBA" id="ARBA00022737"/>
    </source>
</evidence>
<feature type="domain" description="TF-B3" evidence="7">
    <location>
        <begin position="1"/>
        <end position="79"/>
    </location>
</feature>
<keyword evidence="4" id="KW-0238">DNA-binding</keyword>
<accession>A0ABQ9LJE4</accession>
<dbReference type="PROSITE" id="PS50863">
    <property type="entry name" value="B3"/>
    <property type="match status" value="2"/>
</dbReference>
<feature type="domain" description="TF-B3" evidence="7">
    <location>
        <begin position="134"/>
        <end position="231"/>
    </location>
</feature>
<dbReference type="SUPFAM" id="SSF101936">
    <property type="entry name" value="DNA-binding pseudobarrel domain"/>
    <property type="match status" value="3"/>
</dbReference>
<dbReference type="InterPro" id="IPR015300">
    <property type="entry name" value="DNA-bd_pseudobarrel_sf"/>
</dbReference>
<name>A0ABQ9LJE4_HEVBR</name>
<evidence type="ECO:0000313" key="9">
    <source>
        <dbReference type="Proteomes" id="UP001174677"/>
    </source>
</evidence>
<evidence type="ECO:0000259" key="7">
    <source>
        <dbReference type="PROSITE" id="PS50863"/>
    </source>
</evidence>
<protein>
    <recommendedName>
        <fullName evidence="7">TF-B3 domain-containing protein</fullName>
    </recommendedName>
</protein>
<evidence type="ECO:0000256" key="3">
    <source>
        <dbReference type="ARBA" id="ARBA00023015"/>
    </source>
</evidence>
<evidence type="ECO:0000313" key="8">
    <source>
        <dbReference type="EMBL" id="KAJ9167610.1"/>
    </source>
</evidence>
<dbReference type="InterPro" id="IPR003340">
    <property type="entry name" value="B3_DNA-bd"/>
</dbReference>
<dbReference type="EMBL" id="JARPOI010000011">
    <property type="protein sequence ID" value="KAJ9167610.1"/>
    <property type="molecule type" value="Genomic_DNA"/>
</dbReference>
<comment type="caution">
    <text evidence="8">The sequence shown here is derived from an EMBL/GenBank/DDBJ whole genome shotgun (WGS) entry which is preliminary data.</text>
</comment>
<dbReference type="Proteomes" id="UP001174677">
    <property type="component" value="Chromosome 11"/>
</dbReference>
<comment type="subcellular location">
    <subcellularLocation>
        <location evidence="1">Nucleus</location>
    </subcellularLocation>
</comment>
<dbReference type="Pfam" id="PF02362">
    <property type="entry name" value="B3"/>
    <property type="match status" value="2"/>
</dbReference>
<evidence type="ECO:0000256" key="1">
    <source>
        <dbReference type="ARBA" id="ARBA00004123"/>
    </source>
</evidence>
<dbReference type="CDD" id="cd10017">
    <property type="entry name" value="B3_DNA"/>
    <property type="match status" value="2"/>
</dbReference>
<sequence length="271" mass="31159">MCVLQSIPVSFFKYLKGQKCEKAVLRSIAGKLWYVKVNGCRFEDGWEEFVRDHDLHVGDFLVFRHEGDMVFDVMVFNPSACQREYLSFDVKEEIETPEAEEVAKESDLGDLTKNKQVKTTFKGKAVSSVLERPYFVVNVSFYSARNSRINVPRKFARANGLKNRRCKIVLMDQEGRSWPAELGYKKSDGQVYIGQGWNAFRNANDLHAGDSFLLELIKNGRKPILKMYRRGWIAFAKENGLREGDVFMLELVKGGEKPVMRIYGNLNPCFI</sequence>
<evidence type="ECO:0000256" key="6">
    <source>
        <dbReference type="ARBA" id="ARBA00023242"/>
    </source>
</evidence>
<evidence type="ECO:0000256" key="4">
    <source>
        <dbReference type="ARBA" id="ARBA00023125"/>
    </source>
</evidence>
<dbReference type="SMART" id="SM01019">
    <property type="entry name" value="B3"/>
    <property type="match status" value="2"/>
</dbReference>
<keyword evidence="2" id="KW-0677">Repeat</keyword>
<keyword evidence="3" id="KW-0805">Transcription regulation</keyword>
<dbReference type="PANTHER" id="PTHR31674:SF62">
    <property type="entry name" value="B3 DOMAIN-CONTAINING PROTEIN REM14-RELATED"/>
    <property type="match status" value="1"/>
</dbReference>
<keyword evidence="9" id="KW-1185">Reference proteome</keyword>
<dbReference type="PANTHER" id="PTHR31674">
    <property type="entry name" value="B3 DOMAIN-CONTAINING PROTEIN REM-LIKE 3-RELATED"/>
    <property type="match status" value="1"/>
</dbReference>
<gene>
    <name evidence="8" type="ORF">P3X46_019227</name>
</gene>
<reference evidence="8" key="1">
    <citation type="journal article" date="2023" name="Plant Biotechnol. J.">
        <title>Chromosome-level wild Hevea brasiliensis genome provides new tools for genomic-assisted breeding and valuable loci to elevate rubber yield.</title>
        <authorList>
            <person name="Cheng H."/>
            <person name="Song X."/>
            <person name="Hu Y."/>
            <person name="Wu T."/>
            <person name="Yang Q."/>
            <person name="An Z."/>
            <person name="Feng S."/>
            <person name="Deng Z."/>
            <person name="Wu W."/>
            <person name="Zeng X."/>
            <person name="Tu M."/>
            <person name="Wang X."/>
            <person name="Huang H."/>
        </authorList>
    </citation>
    <scope>NUCLEOTIDE SEQUENCE</scope>
    <source>
        <strain evidence="8">MT/VB/25A 57/8</strain>
    </source>
</reference>
<proteinExistence type="predicted"/>
<dbReference type="Gene3D" id="2.40.330.10">
    <property type="entry name" value="DNA-binding pseudobarrel domain"/>
    <property type="match status" value="3"/>
</dbReference>